<dbReference type="InterPro" id="IPR036396">
    <property type="entry name" value="Cyt_P450_sf"/>
</dbReference>
<evidence type="ECO:0000256" key="8">
    <source>
        <dbReference type="RuleBase" id="RU000461"/>
    </source>
</evidence>
<dbReference type="PRINTS" id="PR00463">
    <property type="entry name" value="EP450I"/>
</dbReference>
<gene>
    <name evidence="9" type="ORF">PVK06_046983</name>
</gene>
<dbReference type="InterPro" id="IPR002401">
    <property type="entry name" value="Cyt_P450_E_grp-I"/>
</dbReference>
<keyword evidence="5 8" id="KW-0560">Oxidoreductase</keyword>
<sequence>MKCLDLGSEKKLKKLIKDVDEFAKKVIETRKKELSESARQRSDLLTVFMTSKDEEGKPFSDKFLRDICVNFILAGRDTSAVALSWFFWLVGKNPRVEEKIVAEISGIVEEREEIKNGELVFKAEEIKKMDYLQAALSEALRLYPSVPLDLKEAVEDNVLPDGTVTKTGTKVVYAIYAMGRIESIWGKDCKEYKPERWLRDGNYMSESAYKFSAFNGGPRLCLGKDFAFYQMKFTAASILYRYTVKVVKGHLVAPKIALTLYMKYGLMVNLINRHESGLYEYLK</sequence>
<keyword evidence="6 8" id="KW-0408">Iron</keyword>
<dbReference type="EMBL" id="JARKNE010000013">
    <property type="protein sequence ID" value="KAK5770828.1"/>
    <property type="molecule type" value="Genomic_DNA"/>
</dbReference>
<protein>
    <recommendedName>
        <fullName evidence="11">Cytochrome P450 86B1-like</fullName>
    </recommendedName>
</protein>
<accession>A0ABR0MCI2</accession>
<evidence type="ECO:0000313" key="10">
    <source>
        <dbReference type="Proteomes" id="UP001358586"/>
    </source>
</evidence>
<evidence type="ECO:0000256" key="6">
    <source>
        <dbReference type="ARBA" id="ARBA00023004"/>
    </source>
</evidence>
<keyword evidence="4 8" id="KW-0479">Metal-binding</keyword>
<dbReference type="InterPro" id="IPR017972">
    <property type="entry name" value="Cyt_P450_CS"/>
</dbReference>
<keyword evidence="7 8" id="KW-0503">Monooxygenase</keyword>
<dbReference type="Pfam" id="PF00067">
    <property type="entry name" value="p450"/>
    <property type="match status" value="1"/>
</dbReference>
<evidence type="ECO:0000313" key="9">
    <source>
        <dbReference type="EMBL" id="KAK5770828.1"/>
    </source>
</evidence>
<evidence type="ECO:0000256" key="4">
    <source>
        <dbReference type="ARBA" id="ARBA00022723"/>
    </source>
</evidence>
<dbReference type="SUPFAM" id="SSF48264">
    <property type="entry name" value="Cytochrome P450"/>
    <property type="match status" value="1"/>
</dbReference>
<evidence type="ECO:0000256" key="2">
    <source>
        <dbReference type="ARBA" id="ARBA00010617"/>
    </source>
</evidence>
<dbReference type="PROSITE" id="PS00086">
    <property type="entry name" value="CYTOCHROME_P450"/>
    <property type="match status" value="1"/>
</dbReference>
<evidence type="ECO:0000256" key="1">
    <source>
        <dbReference type="ARBA" id="ARBA00001971"/>
    </source>
</evidence>
<evidence type="ECO:0000256" key="7">
    <source>
        <dbReference type="ARBA" id="ARBA00023033"/>
    </source>
</evidence>
<comment type="cofactor">
    <cofactor evidence="1">
        <name>heme</name>
        <dbReference type="ChEBI" id="CHEBI:30413"/>
    </cofactor>
</comment>
<organism evidence="9 10">
    <name type="scientific">Gossypium arboreum</name>
    <name type="common">Tree cotton</name>
    <name type="synonym">Gossypium nanking</name>
    <dbReference type="NCBI Taxonomy" id="29729"/>
    <lineage>
        <taxon>Eukaryota</taxon>
        <taxon>Viridiplantae</taxon>
        <taxon>Streptophyta</taxon>
        <taxon>Embryophyta</taxon>
        <taxon>Tracheophyta</taxon>
        <taxon>Spermatophyta</taxon>
        <taxon>Magnoliopsida</taxon>
        <taxon>eudicotyledons</taxon>
        <taxon>Gunneridae</taxon>
        <taxon>Pentapetalae</taxon>
        <taxon>rosids</taxon>
        <taxon>malvids</taxon>
        <taxon>Malvales</taxon>
        <taxon>Malvaceae</taxon>
        <taxon>Malvoideae</taxon>
        <taxon>Gossypium</taxon>
    </lineage>
</organism>
<evidence type="ECO:0000256" key="3">
    <source>
        <dbReference type="ARBA" id="ARBA00022617"/>
    </source>
</evidence>
<keyword evidence="10" id="KW-1185">Reference proteome</keyword>
<evidence type="ECO:0000256" key="5">
    <source>
        <dbReference type="ARBA" id="ARBA00023002"/>
    </source>
</evidence>
<evidence type="ECO:0008006" key="11">
    <source>
        <dbReference type="Google" id="ProtNLM"/>
    </source>
</evidence>
<dbReference type="Gene3D" id="1.10.630.10">
    <property type="entry name" value="Cytochrome P450"/>
    <property type="match status" value="1"/>
</dbReference>
<reference evidence="9 10" key="1">
    <citation type="submission" date="2023-03" db="EMBL/GenBank/DDBJ databases">
        <title>WGS of Gossypium arboreum.</title>
        <authorList>
            <person name="Yu D."/>
        </authorList>
    </citation>
    <scope>NUCLEOTIDE SEQUENCE [LARGE SCALE GENOMIC DNA]</scope>
    <source>
        <tissue evidence="9">Leaf</tissue>
    </source>
</reference>
<proteinExistence type="inferred from homology"/>
<dbReference type="Proteomes" id="UP001358586">
    <property type="component" value="Chromosome 13"/>
</dbReference>
<name>A0ABR0MCI2_GOSAR</name>
<dbReference type="PANTHER" id="PTHR24296">
    <property type="entry name" value="CYTOCHROME P450"/>
    <property type="match status" value="1"/>
</dbReference>
<comment type="similarity">
    <text evidence="2 8">Belongs to the cytochrome P450 family.</text>
</comment>
<dbReference type="InterPro" id="IPR001128">
    <property type="entry name" value="Cyt_P450"/>
</dbReference>
<comment type="caution">
    <text evidence="9">The sequence shown here is derived from an EMBL/GenBank/DDBJ whole genome shotgun (WGS) entry which is preliminary data.</text>
</comment>
<keyword evidence="3 8" id="KW-0349">Heme</keyword>
<dbReference type="PRINTS" id="PR00385">
    <property type="entry name" value="P450"/>
</dbReference>